<evidence type="ECO:0000259" key="5">
    <source>
        <dbReference type="Pfam" id="PF21036"/>
    </source>
</evidence>
<dbReference type="PANTHER" id="PTHR48050">
    <property type="entry name" value="STEROL 3-BETA-GLUCOSYLTRANSFERASE"/>
    <property type="match status" value="1"/>
</dbReference>
<dbReference type="PANTHER" id="PTHR48050:SF13">
    <property type="entry name" value="STEROL 3-BETA-GLUCOSYLTRANSFERASE UGT80A2"/>
    <property type="match status" value="1"/>
</dbReference>
<protein>
    <submittedName>
        <fullName evidence="6">DUF1205 domain-containing protein</fullName>
    </submittedName>
</protein>
<organism evidence="6 7">
    <name type="scientific">Streptomyces spiramenti</name>
    <dbReference type="NCBI Taxonomy" id="2720606"/>
    <lineage>
        <taxon>Bacteria</taxon>
        <taxon>Bacillati</taxon>
        <taxon>Actinomycetota</taxon>
        <taxon>Actinomycetes</taxon>
        <taxon>Kitasatosporales</taxon>
        <taxon>Streptomycetaceae</taxon>
        <taxon>Streptomyces</taxon>
    </lineage>
</organism>
<sequence length="422" mass="46127">MRVLVTTSAVDSHLNNLVPMAWALRTAGHEVCVASHPNFAESVKSAGLTFVPVGEELTGSKGLENDPDTPFGLGYDIAETRPEVLTLDYVRDTLTAYTQQVCEYMADDAMLKDLVRFARSWKPDLVVWDAHNYAGPVLARVVGAAHVRILPATDHWARMYARYRELAAEHPDDPGPDPLADYLGGKLAAYGAEFDHEMVVGQATLDPMPGCLRYDLPDVDHWPLRHVPYNGPTVIPTWLRKKPRRPRVCLTLGSMRRSLGMHGSVGGEKLLVEDVLEGLSTLDIEVIATLNADQVPPGTRIPENVRLFDFVPLNPLLPTCAAIVHYCGTGTVAASVAHGVPQLGIPGNMWGESLMMGKLEARRAGLVADESRLIEQLKQLLEDPSFREGAAQVQKDMLATPSPHDLVPRLEALTAGNRRPAP</sequence>
<dbReference type="CDD" id="cd03784">
    <property type="entry name" value="GT1_Gtf-like"/>
    <property type="match status" value="1"/>
</dbReference>
<dbReference type="EMBL" id="JAAVJB010000002">
    <property type="protein sequence ID" value="NJP64832.1"/>
    <property type="molecule type" value="Genomic_DNA"/>
</dbReference>
<dbReference type="Pfam" id="PF06722">
    <property type="entry name" value="EryCIII-like_C"/>
    <property type="match status" value="1"/>
</dbReference>
<evidence type="ECO:0000259" key="4">
    <source>
        <dbReference type="Pfam" id="PF06722"/>
    </source>
</evidence>
<evidence type="ECO:0000313" key="7">
    <source>
        <dbReference type="Proteomes" id="UP000746503"/>
    </source>
</evidence>
<dbReference type="RefSeq" id="WP_167931354.1">
    <property type="nucleotide sequence ID" value="NZ_JAAVJB010000002.1"/>
</dbReference>
<keyword evidence="3" id="KW-0808">Transferase</keyword>
<reference evidence="6 7" key="1">
    <citation type="submission" date="2020-03" db="EMBL/GenBank/DDBJ databases">
        <title>Draft genome of Streptomyces sp. ventii, isolated from the Axial Seamount in the Pacific Ocean, and resequencing of the two type strains Streptomyces lonarensis strain NCL 716 and Streptomyces bohaiensis strain 11A07.</title>
        <authorList>
            <person name="Loughran R.M."/>
            <person name="Pfannmuller K.M."/>
            <person name="Wasson B.J."/>
            <person name="Deadmond M.C."/>
            <person name="Paddock B.E."/>
            <person name="Koyack M.J."/>
            <person name="Gallegos D.A."/>
            <person name="Mitchell E.A."/>
            <person name="Ushijima B."/>
            <person name="Saw J.H."/>
            <person name="Mcphail K.L."/>
            <person name="Videau P."/>
        </authorList>
    </citation>
    <scope>NUCLEOTIDE SEQUENCE [LARGE SCALE GENOMIC DNA]</scope>
    <source>
        <strain evidence="7">5675061</strain>
    </source>
</reference>
<evidence type="ECO:0000256" key="2">
    <source>
        <dbReference type="ARBA" id="ARBA00022676"/>
    </source>
</evidence>
<dbReference type="Gene3D" id="3.40.50.2000">
    <property type="entry name" value="Glycogen Phosphorylase B"/>
    <property type="match status" value="2"/>
</dbReference>
<dbReference type="SUPFAM" id="SSF53756">
    <property type="entry name" value="UDP-Glycosyltransferase/glycogen phosphorylase"/>
    <property type="match status" value="1"/>
</dbReference>
<comment type="similarity">
    <text evidence="1">Belongs to the glycosyltransferase 28 family.</text>
</comment>
<name>A0ABX1AK12_9ACTN</name>
<dbReference type="Pfam" id="PF21036">
    <property type="entry name" value="EryCIII-like_N"/>
    <property type="match status" value="1"/>
</dbReference>
<accession>A0ABX1AK12</accession>
<dbReference type="Proteomes" id="UP000746503">
    <property type="component" value="Unassembled WGS sequence"/>
</dbReference>
<proteinExistence type="inferred from homology"/>
<feature type="domain" description="Erythromycin biosynthesis protein CIII-like N-terminal" evidence="5">
    <location>
        <begin position="22"/>
        <end position="253"/>
    </location>
</feature>
<evidence type="ECO:0000256" key="3">
    <source>
        <dbReference type="ARBA" id="ARBA00022679"/>
    </source>
</evidence>
<dbReference type="InterPro" id="IPR048284">
    <property type="entry name" value="EryCIII-like_N"/>
</dbReference>
<dbReference type="InterPro" id="IPR050426">
    <property type="entry name" value="Glycosyltransferase_28"/>
</dbReference>
<dbReference type="InterPro" id="IPR002213">
    <property type="entry name" value="UDP_glucos_trans"/>
</dbReference>
<evidence type="ECO:0000256" key="1">
    <source>
        <dbReference type="ARBA" id="ARBA00006962"/>
    </source>
</evidence>
<comment type="caution">
    <text evidence="6">The sequence shown here is derived from an EMBL/GenBank/DDBJ whole genome shotgun (WGS) entry which is preliminary data.</text>
</comment>
<keyword evidence="7" id="KW-1185">Reference proteome</keyword>
<dbReference type="InterPro" id="IPR010610">
    <property type="entry name" value="EryCIII-like_C"/>
</dbReference>
<gene>
    <name evidence="6" type="ORF">HCJ92_00665</name>
</gene>
<evidence type="ECO:0000313" key="6">
    <source>
        <dbReference type="EMBL" id="NJP64832.1"/>
    </source>
</evidence>
<keyword evidence="2" id="KW-0328">Glycosyltransferase</keyword>
<feature type="domain" description="Erythromycin biosynthesis protein CIII-like C-terminal" evidence="4">
    <location>
        <begin position="274"/>
        <end position="413"/>
    </location>
</feature>